<reference evidence="1 2" key="1">
    <citation type="journal article" date="2022" name="New Phytol.">
        <title>Ecological generalism drives hyperdiversity of secondary metabolite gene clusters in xylarialean endophytes.</title>
        <authorList>
            <person name="Franco M.E.E."/>
            <person name="Wisecaver J.H."/>
            <person name="Arnold A.E."/>
            <person name="Ju Y.M."/>
            <person name="Slot J.C."/>
            <person name="Ahrendt S."/>
            <person name="Moore L.P."/>
            <person name="Eastman K.E."/>
            <person name="Scott K."/>
            <person name="Konkel Z."/>
            <person name="Mondo S.J."/>
            <person name="Kuo A."/>
            <person name="Hayes R.D."/>
            <person name="Haridas S."/>
            <person name="Andreopoulos B."/>
            <person name="Riley R."/>
            <person name="LaButti K."/>
            <person name="Pangilinan J."/>
            <person name="Lipzen A."/>
            <person name="Amirebrahimi M."/>
            <person name="Yan J."/>
            <person name="Adam C."/>
            <person name="Keymanesh K."/>
            <person name="Ng V."/>
            <person name="Louie K."/>
            <person name="Northen T."/>
            <person name="Drula E."/>
            <person name="Henrissat B."/>
            <person name="Hsieh H.M."/>
            <person name="Youens-Clark K."/>
            <person name="Lutzoni F."/>
            <person name="Miadlikowska J."/>
            <person name="Eastwood D.C."/>
            <person name="Hamelin R.C."/>
            <person name="Grigoriev I.V."/>
            <person name="U'Ren J.M."/>
        </authorList>
    </citation>
    <scope>NUCLEOTIDE SEQUENCE [LARGE SCALE GENOMIC DNA]</scope>
    <source>
        <strain evidence="1 2">ER1909</strain>
    </source>
</reference>
<dbReference type="EMBL" id="MU394512">
    <property type="protein sequence ID" value="KAI6080103.1"/>
    <property type="molecule type" value="Genomic_DNA"/>
</dbReference>
<keyword evidence="2" id="KW-1185">Reference proteome</keyword>
<accession>A0ACC0CI85</accession>
<protein>
    <submittedName>
        <fullName evidence="1">Uncharacterized protein</fullName>
    </submittedName>
</protein>
<organism evidence="1 2">
    <name type="scientific">Hypoxylon rubiginosum</name>
    <dbReference type="NCBI Taxonomy" id="110542"/>
    <lineage>
        <taxon>Eukaryota</taxon>
        <taxon>Fungi</taxon>
        <taxon>Dikarya</taxon>
        <taxon>Ascomycota</taxon>
        <taxon>Pezizomycotina</taxon>
        <taxon>Sordariomycetes</taxon>
        <taxon>Xylariomycetidae</taxon>
        <taxon>Xylariales</taxon>
        <taxon>Hypoxylaceae</taxon>
        <taxon>Hypoxylon</taxon>
    </lineage>
</organism>
<comment type="caution">
    <text evidence="1">The sequence shown here is derived from an EMBL/GenBank/DDBJ whole genome shotgun (WGS) entry which is preliminary data.</text>
</comment>
<proteinExistence type="predicted"/>
<gene>
    <name evidence="1" type="ORF">F4821DRAFT_94352</name>
</gene>
<sequence>MDMKSLVSHLLYFPQAISKIDATSADVAHFVERYLAHWPAASKAYGQISARIGNWWRRHWSDIVLLDRGYHITILSSAWTSYEQRLTSQIAGALWEFPPGVCGQHTDNISLAHSKH</sequence>
<name>A0ACC0CI85_9PEZI</name>
<dbReference type="Proteomes" id="UP001497680">
    <property type="component" value="Unassembled WGS sequence"/>
</dbReference>
<evidence type="ECO:0000313" key="1">
    <source>
        <dbReference type="EMBL" id="KAI6080103.1"/>
    </source>
</evidence>
<evidence type="ECO:0000313" key="2">
    <source>
        <dbReference type="Proteomes" id="UP001497680"/>
    </source>
</evidence>